<dbReference type="SUPFAM" id="SSF75005">
    <property type="entry name" value="Arabinanase/levansucrase/invertase"/>
    <property type="match status" value="1"/>
</dbReference>
<dbReference type="PANTHER" id="PTHR42800:SF1">
    <property type="entry name" value="EXOINULINASE INUD (AFU_ORTHOLOGUE AFUA_5G00480)"/>
    <property type="match status" value="1"/>
</dbReference>
<evidence type="ECO:0000256" key="4">
    <source>
        <dbReference type="SAM" id="SignalP"/>
    </source>
</evidence>
<dbReference type="InterPro" id="IPR023296">
    <property type="entry name" value="Glyco_hydro_beta-prop_sf"/>
</dbReference>
<comment type="similarity">
    <text evidence="1">Belongs to the glycosyl hydrolase 32 family.</text>
</comment>
<dbReference type="GO" id="GO:0005987">
    <property type="term" value="P:sucrose catabolic process"/>
    <property type="evidence" value="ECO:0007669"/>
    <property type="project" value="TreeGrafter"/>
</dbReference>
<dbReference type="CDD" id="cd18622">
    <property type="entry name" value="GH32_Inu-like"/>
    <property type="match status" value="1"/>
</dbReference>
<dbReference type="Gene3D" id="2.115.10.20">
    <property type="entry name" value="Glycosyl hydrolase domain, family 43"/>
    <property type="match status" value="1"/>
</dbReference>
<dbReference type="Proteomes" id="UP000203229">
    <property type="component" value="Chromosome"/>
</dbReference>
<dbReference type="OrthoDB" id="387639at2"/>
<proteinExistence type="inferred from homology"/>
<dbReference type="InterPro" id="IPR001362">
    <property type="entry name" value="Glyco_hydro_32"/>
</dbReference>
<dbReference type="SUPFAM" id="SSF49899">
    <property type="entry name" value="Concanavalin A-like lectins/glucanases"/>
    <property type="match status" value="1"/>
</dbReference>
<protein>
    <submittedName>
        <fullName evidence="6">Levanase</fullName>
    </submittedName>
</protein>
<dbReference type="AlphaFoldDB" id="A0A222EQA8"/>
<evidence type="ECO:0000256" key="3">
    <source>
        <dbReference type="ARBA" id="ARBA00023295"/>
    </source>
</evidence>
<dbReference type="Pfam" id="PF00251">
    <property type="entry name" value="Glyco_hydro_32N"/>
    <property type="match status" value="1"/>
</dbReference>
<evidence type="ECO:0000256" key="1">
    <source>
        <dbReference type="ARBA" id="ARBA00009902"/>
    </source>
</evidence>
<keyword evidence="3" id="KW-0326">Glycosidase</keyword>
<reference evidence="6 7" key="1">
    <citation type="submission" date="2017-07" db="EMBL/GenBank/DDBJ databases">
        <title>Complete genome sequence of Spiroplasma corruscae EC-1 (DSM 19793).</title>
        <authorList>
            <person name="Tsai Y.-M."/>
            <person name="Lo W.-S."/>
            <person name="Kuo C.-H."/>
        </authorList>
    </citation>
    <scope>NUCLEOTIDE SEQUENCE [LARGE SCALE GENOMIC DNA]</scope>
    <source>
        <strain evidence="6 7">EC-1</strain>
    </source>
</reference>
<feature type="signal peptide" evidence="4">
    <location>
        <begin position="1"/>
        <end position="21"/>
    </location>
</feature>
<sequence length="555" mass="62652">MRKLLSLLGVLSISASSSLMSISCNKDEINKSFEVNSQLPIIDGENWNAPSKENKYENYFHVDAPDKKGMLNDMQGAFFDGTYWHLYYLYNSEAEYDSSGEQIGKNGTEWYHMQTKDFINWEYKGIAVHKWNSKGWGDAAGGTLYVDKDKDFGKVAGGKVAISTAYGGEKGQNIMAYYSTPGDGNGNDNDFGYNFKELNKGNPILENGKELGTYPDFRDPHFFKKNGKFILYVSELDGFGVYVSDNPLEGYEKKGEYKAKHAMVECANIFELNVNGNEKEKKYVVIYGGNGNNDNGQPDFIDNLGTGTYYSVGHLDDNFVFQEEQAPKRLDFGADFYAAKFFEDTQDQSLPIGDHLIGTGWMSSWDYNRVVPNTGYWGNMSLARKIKLTKNKDGEYGMSQSFIGLDNQELTASGNQNNIINSKIRGGSYKLDLNFKNTKKSNAVIELESSDETYKNIIKLDFEKNKISTKRYTKDVTLVNNKGFIQDRSYVTNLNDKNDSSLSLIVDKSTIEAVLPDGSIISMVKFPDGVSPEKLLLNLSKNIEFDYKYYQFKKE</sequence>
<dbReference type="SMART" id="SM00640">
    <property type="entry name" value="Glyco_32"/>
    <property type="match status" value="1"/>
</dbReference>
<feature type="chain" id="PRO_5012668562" evidence="4">
    <location>
        <begin position="22"/>
        <end position="555"/>
    </location>
</feature>
<dbReference type="PROSITE" id="PS51257">
    <property type="entry name" value="PROKAR_LIPOPROTEIN"/>
    <property type="match status" value="1"/>
</dbReference>
<gene>
    <name evidence="6" type="primary">sacC</name>
    <name evidence="6" type="ORF">SCORR_v1c07790</name>
</gene>
<dbReference type="Gene3D" id="2.60.120.560">
    <property type="entry name" value="Exo-inulinase, domain 1"/>
    <property type="match status" value="1"/>
</dbReference>
<evidence type="ECO:0000259" key="5">
    <source>
        <dbReference type="Pfam" id="PF00251"/>
    </source>
</evidence>
<organism evidence="6 7">
    <name type="scientific">Spiroplasma corruscae</name>
    <dbReference type="NCBI Taxonomy" id="216934"/>
    <lineage>
        <taxon>Bacteria</taxon>
        <taxon>Bacillati</taxon>
        <taxon>Mycoplasmatota</taxon>
        <taxon>Mollicutes</taxon>
        <taxon>Entomoplasmatales</taxon>
        <taxon>Spiroplasmataceae</taxon>
        <taxon>Spiroplasma</taxon>
    </lineage>
</organism>
<evidence type="ECO:0000313" key="6">
    <source>
        <dbReference type="EMBL" id="ASP28551.1"/>
    </source>
</evidence>
<keyword evidence="7" id="KW-1185">Reference proteome</keyword>
<evidence type="ECO:0000313" key="7">
    <source>
        <dbReference type="Proteomes" id="UP000203229"/>
    </source>
</evidence>
<evidence type="ECO:0000256" key="2">
    <source>
        <dbReference type="ARBA" id="ARBA00022801"/>
    </source>
</evidence>
<dbReference type="GO" id="GO:0004575">
    <property type="term" value="F:sucrose alpha-glucosidase activity"/>
    <property type="evidence" value="ECO:0007669"/>
    <property type="project" value="TreeGrafter"/>
</dbReference>
<feature type="domain" description="Glycosyl hydrolase family 32 N-terminal" evidence="5">
    <location>
        <begin position="67"/>
        <end position="391"/>
    </location>
</feature>
<keyword evidence="4" id="KW-0732">Signal</keyword>
<dbReference type="RefSeq" id="WP_094049391.1">
    <property type="nucleotide sequence ID" value="NZ_CP022535.1"/>
</dbReference>
<dbReference type="InterPro" id="IPR013148">
    <property type="entry name" value="Glyco_hydro_32_N"/>
</dbReference>
<dbReference type="PANTHER" id="PTHR42800">
    <property type="entry name" value="EXOINULINASE INUD (AFU_ORTHOLOGUE AFUA_5G00480)"/>
    <property type="match status" value="1"/>
</dbReference>
<dbReference type="EMBL" id="CP022535">
    <property type="protein sequence ID" value="ASP28551.1"/>
    <property type="molecule type" value="Genomic_DNA"/>
</dbReference>
<accession>A0A222EQA8</accession>
<keyword evidence="2" id="KW-0378">Hydrolase</keyword>
<name>A0A222EQA8_9MOLU</name>
<dbReference type="GO" id="GO:0005737">
    <property type="term" value="C:cytoplasm"/>
    <property type="evidence" value="ECO:0007669"/>
    <property type="project" value="TreeGrafter"/>
</dbReference>
<dbReference type="InterPro" id="IPR013320">
    <property type="entry name" value="ConA-like_dom_sf"/>
</dbReference>
<dbReference type="KEGG" id="scou:SCORR_v1c07790"/>